<proteinExistence type="predicted"/>
<evidence type="ECO:0000313" key="1">
    <source>
        <dbReference type="Proteomes" id="UP000095286"/>
    </source>
</evidence>
<name>A0AC35UAW2_9BILA</name>
<reference evidence="2" key="1">
    <citation type="submission" date="2016-11" db="UniProtKB">
        <authorList>
            <consortium name="WormBaseParasite"/>
        </authorList>
    </citation>
    <scope>IDENTIFICATION</scope>
    <source>
        <strain evidence="2">KR3021</strain>
    </source>
</reference>
<evidence type="ECO:0000313" key="2">
    <source>
        <dbReference type="WBParaSite" id="RSKR_0000945933.1"/>
    </source>
</evidence>
<organism evidence="1 2">
    <name type="scientific">Rhabditophanes sp. KR3021</name>
    <dbReference type="NCBI Taxonomy" id="114890"/>
    <lineage>
        <taxon>Eukaryota</taxon>
        <taxon>Metazoa</taxon>
        <taxon>Ecdysozoa</taxon>
        <taxon>Nematoda</taxon>
        <taxon>Chromadorea</taxon>
        <taxon>Rhabditida</taxon>
        <taxon>Tylenchina</taxon>
        <taxon>Panagrolaimomorpha</taxon>
        <taxon>Strongyloidoidea</taxon>
        <taxon>Alloionematidae</taxon>
        <taxon>Rhabditophanes</taxon>
    </lineage>
</organism>
<protein>
    <submittedName>
        <fullName evidence="2">C6 domain-containing protein</fullName>
    </submittedName>
</protein>
<sequence>MKSQDVLKTKNLILSKRKYCCKSFGEDYLDRIPPPKTSKAFGWFAKNPLKAFVDNEKCPITAVLSCELKAQTNGTNVYLEIYKNGSRLYEEHVDNKANVILQCNPKEMWTLDGRLFDDVACSQS</sequence>
<dbReference type="Proteomes" id="UP000095286">
    <property type="component" value="Unplaced"/>
</dbReference>
<accession>A0AC35UAW2</accession>
<dbReference type="WBParaSite" id="RSKR_0000945933.1">
    <property type="protein sequence ID" value="RSKR_0000945933.1"/>
    <property type="gene ID" value="RSKR_0000945933"/>
</dbReference>